<protein>
    <recommendedName>
        <fullName evidence="2">F-box domain-containing protein</fullName>
    </recommendedName>
</protein>
<name>A0ABR3Y7B7_9PEZI</name>
<dbReference type="PROSITE" id="PS50181">
    <property type="entry name" value="FBOX"/>
    <property type="match status" value="1"/>
</dbReference>
<dbReference type="Pfam" id="PF12937">
    <property type="entry name" value="F-box-like"/>
    <property type="match status" value="1"/>
</dbReference>
<proteinExistence type="predicted"/>
<feature type="domain" description="F-box" evidence="2">
    <location>
        <begin position="61"/>
        <end position="111"/>
    </location>
</feature>
<accession>A0ABR3Y7B7</accession>
<sequence length="367" mass="42437">MQDLPQGEIVPQSASLDESEEGTERDKNGLMITSSIRSRRAERLRKRKLQKQNASSRSASNRGLLELPCEILAEIFAHLRPSDLFRLSRSTKVLHRFICDPKIQDILAKDIISWRYPILSKCFRLPVPLRDVDDLLHPILQSEKRQELVAIHKKPYSHIKAPDPSRICTCLTCMLRWNSLCLIVDFAHWQPYLDDGEPIPMIPRGRNPQWNQQLVDTHAAVVERALIQPLWHARILEAHLSSTCRSIRRHALNKGNKRRRFRMTHEDEMSGADTFLGKSGPPTVDFPFHRDNYYMLETYLPNRAWNGEVSAWLYVPADQHDKDLQYLRRVSFCQEQASIPVVNAERNIPKAGGQRQQQIAEHGRLLA</sequence>
<dbReference type="InterPro" id="IPR036047">
    <property type="entry name" value="F-box-like_dom_sf"/>
</dbReference>
<evidence type="ECO:0000313" key="4">
    <source>
        <dbReference type="Proteomes" id="UP001586593"/>
    </source>
</evidence>
<reference evidence="3 4" key="1">
    <citation type="journal article" date="2024" name="Commun. Biol.">
        <title>Comparative genomic analysis of thermophilic fungi reveals convergent evolutionary adaptations and gene losses.</title>
        <authorList>
            <person name="Steindorff A.S."/>
            <person name="Aguilar-Pontes M.V."/>
            <person name="Robinson A.J."/>
            <person name="Andreopoulos B."/>
            <person name="LaButti K."/>
            <person name="Kuo A."/>
            <person name="Mondo S."/>
            <person name="Riley R."/>
            <person name="Otillar R."/>
            <person name="Haridas S."/>
            <person name="Lipzen A."/>
            <person name="Grimwood J."/>
            <person name="Schmutz J."/>
            <person name="Clum A."/>
            <person name="Reid I.D."/>
            <person name="Moisan M.C."/>
            <person name="Butler G."/>
            <person name="Nguyen T.T.M."/>
            <person name="Dewar K."/>
            <person name="Conant G."/>
            <person name="Drula E."/>
            <person name="Henrissat B."/>
            <person name="Hansel C."/>
            <person name="Singer S."/>
            <person name="Hutchinson M.I."/>
            <person name="de Vries R.P."/>
            <person name="Natvig D.O."/>
            <person name="Powell A.J."/>
            <person name="Tsang A."/>
            <person name="Grigoriev I.V."/>
        </authorList>
    </citation>
    <scope>NUCLEOTIDE SEQUENCE [LARGE SCALE GENOMIC DNA]</scope>
    <source>
        <strain evidence="3 4">ATCC 24622</strain>
    </source>
</reference>
<gene>
    <name evidence="3" type="ORF">VTK73DRAFT_5334</name>
</gene>
<evidence type="ECO:0000259" key="2">
    <source>
        <dbReference type="PROSITE" id="PS50181"/>
    </source>
</evidence>
<dbReference type="EMBL" id="JAZHXJ010000003">
    <property type="protein sequence ID" value="KAL1884198.1"/>
    <property type="molecule type" value="Genomic_DNA"/>
</dbReference>
<feature type="region of interest" description="Disordered" evidence="1">
    <location>
        <begin position="1"/>
        <end position="33"/>
    </location>
</feature>
<organism evidence="3 4">
    <name type="scientific">Phialemonium thermophilum</name>
    <dbReference type="NCBI Taxonomy" id="223376"/>
    <lineage>
        <taxon>Eukaryota</taxon>
        <taxon>Fungi</taxon>
        <taxon>Dikarya</taxon>
        <taxon>Ascomycota</taxon>
        <taxon>Pezizomycotina</taxon>
        <taxon>Sordariomycetes</taxon>
        <taxon>Sordariomycetidae</taxon>
        <taxon>Cephalothecales</taxon>
        <taxon>Cephalothecaceae</taxon>
        <taxon>Phialemonium</taxon>
    </lineage>
</organism>
<keyword evidence="4" id="KW-1185">Reference proteome</keyword>
<comment type="caution">
    <text evidence="3">The sequence shown here is derived from an EMBL/GenBank/DDBJ whole genome shotgun (WGS) entry which is preliminary data.</text>
</comment>
<evidence type="ECO:0000313" key="3">
    <source>
        <dbReference type="EMBL" id="KAL1884198.1"/>
    </source>
</evidence>
<evidence type="ECO:0000256" key="1">
    <source>
        <dbReference type="SAM" id="MobiDB-lite"/>
    </source>
</evidence>
<dbReference type="InterPro" id="IPR001810">
    <property type="entry name" value="F-box_dom"/>
</dbReference>
<dbReference type="SUPFAM" id="SSF81383">
    <property type="entry name" value="F-box domain"/>
    <property type="match status" value="1"/>
</dbReference>
<dbReference type="Proteomes" id="UP001586593">
    <property type="component" value="Unassembled WGS sequence"/>
</dbReference>